<comment type="caution">
    <text evidence="19">The sequence shown here is derived from an EMBL/GenBank/DDBJ whole genome shotgun (WGS) entry which is preliminary data.</text>
</comment>
<gene>
    <name evidence="19" type="ORF">PACLA_8A082010</name>
</gene>
<accession>A0A6S7I610</accession>
<dbReference type="GO" id="GO:0005874">
    <property type="term" value="C:microtubule"/>
    <property type="evidence" value="ECO:0007669"/>
    <property type="project" value="UniProtKB-KW"/>
</dbReference>
<dbReference type="InterPro" id="IPR027417">
    <property type="entry name" value="P-loop_NTPase"/>
</dbReference>
<evidence type="ECO:0000259" key="16">
    <source>
        <dbReference type="Pfam" id="PF12781"/>
    </source>
</evidence>
<comment type="similarity">
    <text evidence="2">Belongs to the dynein heavy chain family.</text>
</comment>
<evidence type="ECO:0000256" key="2">
    <source>
        <dbReference type="ARBA" id="ARBA00008887"/>
    </source>
</evidence>
<dbReference type="GO" id="GO:0030286">
    <property type="term" value="C:dynein complex"/>
    <property type="evidence" value="ECO:0007669"/>
    <property type="project" value="UniProtKB-KW"/>
</dbReference>
<keyword evidence="4" id="KW-0493">Microtubule</keyword>
<feature type="domain" description="Dynein heavy chain ATP-binding dynein motor region" evidence="16">
    <location>
        <begin position="301"/>
        <end position="521"/>
    </location>
</feature>
<dbReference type="GO" id="GO:0045505">
    <property type="term" value="F:dynein intermediate chain binding"/>
    <property type="evidence" value="ECO:0007669"/>
    <property type="project" value="InterPro"/>
</dbReference>
<dbReference type="Pfam" id="PF03028">
    <property type="entry name" value="Dynein_heavy"/>
    <property type="match status" value="1"/>
</dbReference>
<evidence type="ECO:0000256" key="7">
    <source>
        <dbReference type="ARBA" id="ARBA00022840"/>
    </source>
</evidence>
<dbReference type="Gene3D" id="1.10.8.1220">
    <property type="match status" value="1"/>
</dbReference>
<dbReference type="Gene3D" id="3.10.490.20">
    <property type="match status" value="1"/>
</dbReference>
<feature type="non-terminal residue" evidence="19">
    <location>
        <position position="1351"/>
    </location>
</feature>
<evidence type="ECO:0000256" key="10">
    <source>
        <dbReference type="ARBA" id="ARBA00023069"/>
    </source>
</evidence>
<dbReference type="InterPro" id="IPR026983">
    <property type="entry name" value="DHC"/>
</dbReference>
<dbReference type="InterPro" id="IPR004273">
    <property type="entry name" value="Dynein_heavy_D6_P-loop"/>
</dbReference>
<dbReference type="OrthoDB" id="5975644at2759"/>
<dbReference type="Pfam" id="PF12777">
    <property type="entry name" value="MT"/>
    <property type="match status" value="1"/>
</dbReference>
<dbReference type="Pfam" id="PF18198">
    <property type="entry name" value="AAA_lid_11"/>
    <property type="match status" value="1"/>
</dbReference>
<evidence type="ECO:0000259" key="18">
    <source>
        <dbReference type="Pfam" id="PF18199"/>
    </source>
</evidence>
<keyword evidence="12" id="KW-0206">Cytoskeleton</keyword>
<keyword evidence="7" id="KW-0067">ATP-binding</keyword>
<keyword evidence="10" id="KW-0969">Cilium</keyword>
<dbReference type="FunFam" id="3.40.50.300:FF:000320">
    <property type="entry name" value="Dynein, axonemal, heavy chain 5"/>
    <property type="match status" value="1"/>
</dbReference>
<evidence type="ECO:0000259" key="15">
    <source>
        <dbReference type="Pfam" id="PF12777"/>
    </source>
</evidence>
<evidence type="ECO:0000313" key="20">
    <source>
        <dbReference type="Proteomes" id="UP001152795"/>
    </source>
</evidence>
<keyword evidence="13" id="KW-0966">Cell projection</keyword>
<evidence type="ECO:0000256" key="11">
    <source>
        <dbReference type="ARBA" id="ARBA00023175"/>
    </source>
</evidence>
<evidence type="ECO:0000256" key="9">
    <source>
        <dbReference type="ARBA" id="ARBA00023054"/>
    </source>
</evidence>
<comment type="subcellular location">
    <subcellularLocation>
        <location evidence="1">Cytoplasm</location>
        <location evidence="1">Cytoskeleton</location>
        <location evidence="1">Cilium axoneme</location>
    </subcellularLocation>
</comment>
<feature type="domain" description="Dynein heavy chain region D6 P-loop" evidence="14">
    <location>
        <begin position="767"/>
        <end position="876"/>
    </location>
</feature>
<dbReference type="GO" id="GO:0005930">
    <property type="term" value="C:axoneme"/>
    <property type="evidence" value="ECO:0007669"/>
    <property type="project" value="UniProtKB-SubCell"/>
</dbReference>
<dbReference type="Pfam" id="PF18199">
    <property type="entry name" value="Dynein_C"/>
    <property type="match status" value="1"/>
</dbReference>
<dbReference type="InterPro" id="IPR041228">
    <property type="entry name" value="Dynein_C"/>
</dbReference>
<dbReference type="InterPro" id="IPR024743">
    <property type="entry name" value="Dynein_HC_stalk"/>
</dbReference>
<dbReference type="Pfam" id="PF12781">
    <property type="entry name" value="AAA_9"/>
    <property type="match status" value="1"/>
</dbReference>
<dbReference type="InterPro" id="IPR042219">
    <property type="entry name" value="AAA_lid_11_sf"/>
</dbReference>
<name>A0A6S7I610_PARCT</name>
<dbReference type="GO" id="GO:0031514">
    <property type="term" value="C:motile cilium"/>
    <property type="evidence" value="ECO:0007669"/>
    <property type="project" value="UniProtKB-ARBA"/>
</dbReference>
<feature type="domain" description="Dynein heavy chain C-terminal" evidence="18">
    <location>
        <begin position="1054"/>
        <end position="1348"/>
    </location>
</feature>
<evidence type="ECO:0000256" key="5">
    <source>
        <dbReference type="ARBA" id="ARBA00022737"/>
    </source>
</evidence>
<dbReference type="InterPro" id="IPR035706">
    <property type="entry name" value="AAA_9"/>
</dbReference>
<dbReference type="Gene3D" id="6.10.140.1060">
    <property type="match status" value="1"/>
</dbReference>
<feature type="domain" description="Dynein heavy chain AAA lid" evidence="17">
    <location>
        <begin position="907"/>
        <end position="1046"/>
    </location>
</feature>
<keyword evidence="5" id="KW-0677">Repeat</keyword>
<evidence type="ECO:0000256" key="8">
    <source>
        <dbReference type="ARBA" id="ARBA00023017"/>
    </source>
</evidence>
<reference evidence="19" key="1">
    <citation type="submission" date="2020-04" db="EMBL/GenBank/DDBJ databases">
        <authorList>
            <person name="Alioto T."/>
            <person name="Alioto T."/>
            <person name="Gomez Garrido J."/>
        </authorList>
    </citation>
    <scope>NUCLEOTIDE SEQUENCE</scope>
    <source>
        <strain evidence="19">A484AB</strain>
    </source>
</reference>
<dbReference type="PANTHER" id="PTHR46961">
    <property type="entry name" value="DYNEIN HEAVY CHAIN 1, AXONEMAL-LIKE PROTEIN"/>
    <property type="match status" value="1"/>
</dbReference>
<dbReference type="Gene3D" id="1.10.8.720">
    <property type="entry name" value="Region D6 of dynein motor"/>
    <property type="match status" value="1"/>
</dbReference>
<evidence type="ECO:0000256" key="13">
    <source>
        <dbReference type="ARBA" id="ARBA00023273"/>
    </source>
</evidence>
<feature type="domain" description="Dynein heavy chain coiled coil stalk" evidence="15">
    <location>
        <begin position="6"/>
        <end position="271"/>
    </location>
</feature>
<dbReference type="Gene3D" id="3.40.50.300">
    <property type="entry name" value="P-loop containing nucleotide triphosphate hydrolases"/>
    <property type="match status" value="2"/>
</dbReference>
<dbReference type="FunFam" id="1.10.8.720:FF:000004">
    <property type="entry name" value="Dynein heavy chain 5, axonemal"/>
    <property type="match status" value="1"/>
</dbReference>
<dbReference type="GO" id="GO:0005524">
    <property type="term" value="F:ATP binding"/>
    <property type="evidence" value="ECO:0007669"/>
    <property type="project" value="UniProtKB-KW"/>
</dbReference>
<evidence type="ECO:0000259" key="17">
    <source>
        <dbReference type="Pfam" id="PF18198"/>
    </source>
</evidence>
<dbReference type="FunFam" id="3.40.50.300:FF:000049">
    <property type="entry name" value="Dynein, axonemal, heavy chain 5"/>
    <property type="match status" value="1"/>
</dbReference>
<keyword evidence="20" id="KW-1185">Reference proteome</keyword>
<dbReference type="GO" id="GO:0051959">
    <property type="term" value="F:dynein light intermediate chain binding"/>
    <property type="evidence" value="ECO:0007669"/>
    <property type="project" value="InterPro"/>
</dbReference>
<keyword evidence="3" id="KW-0963">Cytoplasm</keyword>
<evidence type="ECO:0000256" key="1">
    <source>
        <dbReference type="ARBA" id="ARBA00004430"/>
    </source>
</evidence>
<proteinExistence type="inferred from homology"/>
<dbReference type="InterPro" id="IPR043160">
    <property type="entry name" value="Dynein_C_barrel"/>
</dbReference>
<dbReference type="EMBL" id="CACRXK020003696">
    <property type="protein sequence ID" value="CAB3999888.1"/>
    <property type="molecule type" value="Genomic_DNA"/>
</dbReference>
<dbReference type="Gene3D" id="1.20.920.20">
    <property type="match status" value="1"/>
</dbReference>
<keyword evidence="8" id="KW-0243">Dynein</keyword>
<dbReference type="PANTHER" id="PTHR46961:SF18">
    <property type="entry name" value="DYNEIN AXONEMAL HEAVY CHAIN 5"/>
    <property type="match status" value="1"/>
</dbReference>
<dbReference type="FunFam" id="1.20.1270.280:FF:000002">
    <property type="entry name" value="Dynein heavy chain 5, axonemal"/>
    <property type="match status" value="1"/>
</dbReference>
<dbReference type="GO" id="GO:0007018">
    <property type="term" value="P:microtubule-based movement"/>
    <property type="evidence" value="ECO:0007669"/>
    <property type="project" value="InterPro"/>
</dbReference>
<keyword evidence="9" id="KW-0175">Coiled coil</keyword>
<dbReference type="Proteomes" id="UP001152795">
    <property type="component" value="Unassembled WGS sequence"/>
</dbReference>
<evidence type="ECO:0000256" key="6">
    <source>
        <dbReference type="ARBA" id="ARBA00022741"/>
    </source>
</evidence>
<evidence type="ECO:0000313" key="19">
    <source>
        <dbReference type="EMBL" id="CAB3999888.1"/>
    </source>
</evidence>
<evidence type="ECO:0000256" key="12">
    <source>
        <dbReference type="ARBA" id="ARBA00023212"/>
    </source>
</evidence>
<evidence type="ECO:0000256" key="4">
    <source>
        <dbReference type="ARBA" id="ARBA00022701"/>
    </source>
</evidence>
<dbReference type="Gene3D" id="1.20.1270.280">
    <property type="match status" value="1"/>
</dbReference>
<sequence length="1351" mass="153366">ADKAVAEGKLEAAKPALEEAEAALQTIKSQHIATVRRLANPPHLITRIMDCVLMLFRKRLDPVVYDPERNCAKPSWGESLKLMSSGNLLQSLMQFPKDIINDEMVELVAPYLEMPDYNIETARKVCGDVAGLCSWTKAMSVFFGINKEVLPLKANLAVQEARLAVAMKDLNEAQAELDAKQAELDEVQAQYEKAVREKQTLLDDADSCRRKMLAASALIGGLGGEKERWTQQSKEFDVQIGRLVGDVLVATGFLSYAGPFNQEYRDALLSSWQKEMRTRKIPNSKDLNVTGMLVDSATVSEWNLQGLPNDELSVQNGIIVTQAARFPLLIDPQGQGKAWIRKKELQNNLQVTSLNHKYFRNHLEDCMSLGKPLMIEDVGEELDPALDNVLEKNFIKSGSTYKVKVGDKEVDVMDGFALYITTKIPNPSYTPEVSAKTAIIDFTVTMKGLEDQLLGRVILTEKAELESERTKLLEDVAMNKRKMKELEDNLLYRLTSTKGSLVDDESLIEVLSTTKSTAEDVSQKLVVAADTEIKINSAREEFRPVATRGSILYFLIVEMSMVNCMYQTSLKQFLGLFDMAMARSSASPITSKRIANIIEYLTYGVFAYSVRGLYEKDKFLFTLLLALKIDLQNKRIRHNEFLTLIKGGAALDLKAVQAKPCKWITDITWLNLVELSKLPQFSDILNQVSRNEKAWKSWFDKDAPEAAEIPDGYHNSLDTFRRLLLIRSWCPDRTLSQARKYISESLGPSYAEGVILDLEKTWEESDERTPLICFLSMGSDPTNSIESLAKRHKLEFRAISMGQGQEVHARRLLNQFMQAGGWAALQNCHLGLNFLDELIDLIVDTENVHHDFRLWITTEVHPQFPIGLLQMSIKFTNEPPQGLKAGLKRTYNGISQDQLDVCSLPQWKPMLYAVAFLHSTVQERRKYGPLGWNIPYEFNQADFTSSVQFVQNHLDDMDLKKGVSWNTVRYMLGEVQYGGRVTDDFDKRLLNTFCKVWFTDAMFSAGFNFYKKYTIPKCNSVAQYLDNIDTLALVDTPEVFGLHPNADITYQSNVAKNCLDTILSIQPKDSSGGAGETRESVVNRLADDMLEKLPEDYIPHEVKSRLEKMGAYAPMNIFLRQELDRMQRVITAVRETLTDLKLAIDGTIIMSEVLRDTLDCMYDSRVPKHWQKVSWDSSTLGFWYTELLERNLQFRSWILDGRPNVFWMTGFFNPQGFLTAMRQEVTRAHKGWALDCVVLHNDVTRFYKDDVSQPPTEGVYVYGLYLDGAGWDRRGSKLIEPAAKVLFTPLPVIHIYAINSTAPRDSRMYQCPVYKKPRRTDLTYIADVELKTNQNPDHWILRGVALLCDIK</sequence>
<organism evidence="19 20">
    <name type="scientific">Paramuricea clavata</name>
    <name type="common">Red gorgonian</name>
    <name type="synonym">Violescent sea-whip</name>
    <dbReference type="NCBI Taxonomy" id="317549"/>
    <lineage>
        <taxon>Eukaryota</taxon>
        <taxon>Metazoa</taxon>
        <taxon>Cnidaria</taxon>
        <taxon>Anthozoa</taxon>
        <taxon>Octocorallia</taxon>
        <taxon>Malacalcyonacea</taxon>
        <taxon>Plexauridae</taxon>
        <taxon>Paramuricea</taxon>
    </lineage>
</organism>
<evidence type="ECO:0000259" key="14">
    <source>
        <dbReference type="Pfam" id="PF03028"/>
    </source>
</evidence>
<protein>
    <submittedName>
        <fullName evidence="19">Dynein heavy chain 5, axonemal-like</fullName>
    </submittedName>
</protein>
<dbReference type="InterPro" id="IPR041658">
    <property type="entry name" value="AAA_lid_11"/>
</dbReference>
<evidence type="ECO:0000256" key="3">
    <source>
        <dbReference type="ARBA" id="ARBA00022490"/>
    </source>
</evidence>
<keyword evidence="6" id="KW-0547">Nucleotide-binding</keyword>
<keyword evidence="11" id="KW-0505">Motor protein</keyword>
<dbReference type="FunFam" id="3.10.490.20:FF:000003">
    <property type="entry name" value="Dynein heavy chain 5, axonemal"/>
    <property type="match status" value="1"/>
</dbReference>
<dbReference type="FunFam" id="1.10.8.1220:FF:000001">
    <property type="entry name" value="Dynein axonemal heavy chain 5"/>
    <property type="match status" value="1"/>
</dbReference>
<dbReference type="GO" id="GO:0008569">
    <property type="term" value="F:minus-end-directed microtubule motor activity"/>
    <property type="evidence" value="ECO:0007669"/>
    <property type="project" value="InterPro"/>
</dbReference>